<dbReference type="EC" id="1.17.1.4" evidence="2"/>
<evidence type="ECO:0000259" key="1">
    <source>
        <dbReference type="SMART" id="SM01008"/>
    </source>
</evidence>
<dbReference type="PANTHER" id="PTHR47495:SF2">
    <property type="entry name" value="ALDEHYDE DEHYDROGENASE"/>
    <property type="match status" value="1"/>
</dbReference>
<dbReference type="SMART" id="SM01008">
    <property type="entry name" value="Ald_Xan_dh_C"/>
    <property type="match status" value="1"/>
</dbReference>
<dbReference type="AlphaFoldDB" id="A0A2U3K643"/>
<dbReference type="InterPro" id="IPR037165">
    <property type="entry name" value="AldOxase/xan_DH_Mopterin-bd_sf"/>
</dbReference>
<sequence>MPDYAWPDAAHRTLIGKRTTRVDSAVKVSGQAKYTYDVHRPDMLYGKVLRCPYAHTKVVSIDTSAAEKMPGVKAVHIVQGPGSNIHWAGDEIAVVAAVDEPSAEDAVRAIKVTYQALPHLVSDAEPPAGRAQEQGPLSMDNVGDMLDNQVPARQMVSNIEQYGLSEKPTEDDLKELKEDGAPEEVLEALRSATVHPGAANTTPSNYQKAATQTVGDPDKAFSEAEAVSEGLYGIPVITHCCLESHGSISEWTDQDHIFTHISTQNVSGIAGQMAEPLKIPATNIRVHQDNIGGGFGSKFSPDRWGIFTAEISKKADGKPVRYMLERDAELKVAGARPSAYARVKVAANKDGTLTAWQSNSWGTGGPGGGGMPPIPYVFSIPNQRQEHTAIRNNIGPARAWRAPNHPQAAVLTMCALDDLAANLKMDPVEFFEKNLNLTKARENTYREELGIASELMGWKEKWHPRPEKVDGVVRGVGLSFHTWGGRGHASDCDLTIHPDGSVEIKMGSQDLGTGTRTCILVVAADTLGIPMDAIQLLIGDTNYPPSGGSGGSTTIGGVSSSTRRAAVDARDALFAKVAPALNAQPDQLECKNGQVSVKGDSSRVLSWKEACSKVGAMPLTVRGKNPDRSKPPDLTNSGVGGVQMAEVEVDSDTGIVKVKKMVAVQDCGLVVDLKTAETQCYGALIMGISYSLYEEKVMDPTTGRMLNADMQFYRLAGFSDIPELVVHMMTGKGYDERGVIGLGEPPVISPGAAISNAVANALGVRVSFLPLTPDRVLAAMEQKGGA</sequence>
<dbReference type="Proteomes" id="UP000238701">
    <property type="component" value="Unassembled WGS sequence"/>
</dbReference>
<dbReference type="InterPro" id="IPR008274">
    <property type="entry name" value="AldOxase/xan_DH_MoCoBD1"/>
</dbReference>
<gene>
    <name evidence="2" type="ORF">SBA1_140003</name>
</gene>
<organism evidence="2 3">
    <name type="scientific">Candidatus Sulfotelmatobacter kueseliae</name>
    <dbReference type="NCBI Taxonomy" id="2042962"/>
    <lineage>
        <taxon>Bacteria</taxon>
        <taxon>Pseudomonadati</taxon>
        <taxon>Acidobacteriota</taxon>
        <taxon>Terriglobia</taxon>
        <taxon>Terriglobales</taxon>
        <taxon>Candidatus Korobacteraceae</taxon>
        <taxon>Candidatus Sulfotelmatobacter</taxon>
    </lineage>
</organism>
<evidence type="ECO:0000313" key="2">
    <source>
        <dbReference type="EMBL" id="SPF35113.1"/>
    </source>
</evidence>
<proteinExistence type="predicted"/>
<keyword evidence="2" id="KW-0560">Oxidoreductase</keyword>
<name>A0A2U3K643_9BACT</name>
<dbReference type="InterPro" id="IPR046867">
    <property type="entry name" value="AldOxase/xan_DH_MoCoBD2"/>
</dbReference>
<feature type="domain" description="Aldehyde oxidase/xanthine dehydrogenase a/b hammerhead" evidence="1">
    <location>
        <begin position="29"/>
        <end position="118"/>
    </location>
</feature>
<accession>A0A2U3K643</accession>
<dbReference type="EMBL" id="OMOD01000046">
    <property type="protein sequence ID" value="SPF35113.1"/>
    <property type="molecule type" value="Genomic_DNA"/>
</dbReference>
<dbReference type="Gene3D" id="3.90.1170.50">
    <property type="entry name" value="Aldehyde oxidase/xanthine dehydrogenase, a/b hammerhead"/>
    <property type="match status" value="2"/>
</dbReference>
<dbReference type="GO" id="GO:0004854">
    <property type="term" value="F:xanthine dehydrogenase activity"/>
    <property type="evidence" value="ECO:0007669"/>
    <property type="project" value="UniProtKB-EC"/>
</dbReference>
<dbReference type="InterPro" id="IPR036856">
    <property type="entry name" value="Ald_Oxase/Xan_DH_a/b_sf"/>
</dbReference>
<reference evidence="3" key="1">
    <citation type="submission" date="2018-02" db="EMBL/GenBank/DDBJ databases">
        <authorList>
            <person name="Hausmann B."/>
        </authorList>
    </citation>
    <scope>NUCLEOTIDE SEQUENCE [LARGE SCALE GENOMIC DNA]</scope>
    <source>
        <strain evidence="3">Peat soil MAG SbA1</strain>
    </source>
</reference>
<dbReference type="Pfam" id="PF20256">
    <property type="entry name" value="MoCoBD_2"/>
    <property type="match status" value="1"/>
</dbReference>
<dbReference type="PANTHER" id="PTHR47495">
    <property type="entry name" value="ALDEHYDE DEHYDROGENASE"/>
    <property type="match status" value="1"/>
</dbReference>
<dbReference type="OrthoDB" id="9759099at2"/>
<dbReference type="SUPFAM" id="SSF56003">
    <property type="entry name" value="Molybdenum cofactor-binding domain"/>
    <property type="match status" value="1"/>
</dbReference>
<protein>
    <submittedName>
        <fullName evidence="2">Xanthine dehydrogenase, molybdenum binding subunit apoprotein</fullName>
        <ecNumber evidence="2">1.17.1.4</ecNumber>
    </submittedName>
</protein>
<dbReference type="Pfam" id="PF01315">
    <property type="entry name" value="Ald_Xan_dh_C"/>
    <property type="match status" value="1"/>
</dbReference>
<dbReference type="InterPro" id="IPR000674">
    <property type="entry name" value="Ald_Oxase/Xan_DH_a/b"/>
</dbReference>
<dbReference type="Pfam" id="PF02738">
    <property type="entry name" value="MoCoBD_1"/>
    <property type="match status" value="1"/>
</dbReference>
<dbReference type="InterPro" id="IPR052516">
    <property type="entry name" value="N-heterocyclic_Hydroxylase"/>
</dbReference>
<dbReference type="SUPFAM" id="SSF54665">
    <property type="entry name" value="CO dehydrogenase molybdoprotein N-domain-like"/>
    <property type="match status" value="1"/>
</dbReference>
<evidence type="ECO:0000313" key="3">
    <source>
        <dbReference type="Proteomes" id="UP000238701"/>
    </source>
</evidence>
<dbReference type="Gene3D" id="3.30.365.10">
    <property type="entry name" value="Aldehyde oxidase/xanthine dehydrogenase, molybdopterin binding domain"/>
    <property type="match status" value="4"/>
</dbReference>